<name>A0AAE3G5F1_9GAMM</name>
<dbReference type="InterPro" id="IPR013785">
    <property type="entry name" value="Aldolase_TIM"/>
</dbReference>
<evidence type="ECO:0000256" key="3">
    <source>
        <dbReference type="ARBA" id="ARBA00017228"/>
    </source>
</evidence>
<evidence type="ECO:0000256" key="8">
    <source>
        <dbReference type="ARBA" id="ARBA00023014"/>
    </source>
</evidence>
<dbReference type="GO" id="GO:0004109">
    <property type="term" value="F:coproporphyrinogen oxidase activity"/>
    <property type="evidence" value="ECO:0007669"/>
    <property type="project" value="InterPro"/>
</dbReference>
<evidence type="ECO:0000256" key="10">
    <source>
        <dbReference type="RuleBase" id="RU364116"/>
    </source>
</evidence>
<dbReference type="PROSITE" id="PS51918">
    <property type="entry name" value="RADICAL_SAM"/>
    <property type="match status" value="1"/>
</dbReference>
<sequence length="385" mass="42701">MAEPSPPLGLYIHLPWCVHKCPYCDFNSHALRGELPHDRYTEALLLDLQRELSRAPGRSIETIFIGGGTPSLFPPEQLARILAAVGERLSDNAEITLEANPGAVEQGRFSEFRAAGIHRLSIGVQSFQAHLLQRLDRIHGADEARRAAETARAAGFQRFNLDLMFALPGQSLEEALADVDEALALQAPHVSHYQLTIEPNTVFYRRPPALPDEELAWQMQTACGERLQAGGLTRYEVSAWATPGQTCRHNLNYWRFGDYLAVGAGAHGKITDPASGEIRRYRKAKVPELYIQQSLRGSTEAAAWAVPVAERPLEFLMNALRLTQGFRLDDFAARTNLPAATLREDLQPLVAEGLLVGDGAHYRASRRGYDHLDGLLQRFLPETSP</sequence>
<evidence type="ECO:0000259" key="11">
    <source>
        <dbReference type="PROSITE" id="PS51918"/>
    </source>
</evidence>
<evidence type="ECO:0000256" key="2">
    <source>
        <dbReference type="ARBA" id="ARBA00006100"/>
    </source>
</evidence>
<dbReference type="AlphaFoldDB" id="A0AAE3G5F1"/>
<dbReference type="InterPro" id="IPR007197">
    <property type="entry name" value="rSAM"/>
</dbReference>
<evidence type="ECO:0000256" key="9">
    <source>
        <dbReference type="ARBA" id="ARBA00023186"/>
    </source>
</evidence>
<dbReference type="InterPro" id="IPR010723">
    <property type="entry name" value="HemN_C"/>
</dbReference>
<keyword evidence="5 10" id="KW-0949">S-adenosyl-L-methionine</keyword>
<keyword evidence="13" id="KW-1185">Reference proteome</keyword>
<keyword evidence="9 10" id="KW-0143">Chaperone</keyword>
<keyword evidence="10" id="KW-0004">4Fe-4S</keyword>
<dbReference type="EMBL" id="JALJXV010000005">
    <property type="protein sequence ID" value="MCP1675359.1"/>
    <property type="molecule type" value="Genomic_DNA"/>
</dbReference>
<accession>A0AAE3G5F1</accession>
<dbReference type="PANTHER" id="PTHR13932">
    <property type="entry name" value="COPROPORPHYRINIGEN III OXIDASE"/>
    <property type="match status" value="1"/>
</dbReference>
<evidence type="ECO:0000313" key="12">
    <source>
        <dbReference type="EMBL" id="MCP1675359.1"/>
    </source>
</evidence>
<keyword evidence="10" id="KW-0963">Cytoplasm</keyword>
<keyword evidence="8 10" id="KW-0411">Iron-sulfur</keyword>
<feature type="domain" description="Radical SAM core" evidence="11">
    <location>
        <begin position="2"/>
        <end position="232"/>
    </location>
</feature>
<reference evidence="12" key="1">
    <citation type="submission" date="2022-03" db="EMBL/GenBank/DDBJ databases">
        <title>Genomic Encyclopedia of Type Strains, Phase III (KMG-III): the genomes of soil and plant-associated and newly described type strains.</title>
        <authorList>
            <person name="Whitman W."/>
        </authorList>
    </citation>
    <scope>NUCLEOTIDE SEQUENCE</scope>
    <source>
        <strain evidence="12">ANL 6-2</strain>
    </source>
</reference>
<dbReference type="InterPro" id="IPR034505">
    <property type="entry name" value="Coproporphyrinogen-III_oxidase"/>
</dbReference>
<dbReference type="SUPFAM" id="SSF102114">
    <property type="entry name" value="Radical SAM enzymes"/>
    <property type="match status" value="1"/>
</dbReference>
<keyword evidence="7 10" id="KW-0408">Iron</keyword>
<dbReference type="RefSeq" id="WP_253478695.1">
    <property type="nucleotide sequence ID" value="NZ_JALJXV010000005.1"/>
</dbReference>
<keyword evidence="6 10" id="KW-0479">Metal-binding</keyword>
<dbReference type="InterPro" id="IPR058240">
    <property type="entry name" value="rSAM_sf"/>
</dbReference>
<organism evidence="12 13">
    <name type="scientific">Natronocella acetinitrilica</name>
    <dbReference type="NCBI Taxonomy" id="414046"/>
    <lineage>
        <taxon>Bacteria</taxon>
        <taxon>Pseudomonadati</taxon>
        <taxon>Pseudomonadota</taxon>
        <taxon>Gammaproteobacteria</taxon>
        <taxon>Chromatiales</taxon>
        <taxon>Ectothiorhodospiraceae</taxon>
        <taxon>Natronocella</taxon>
    </lineage>
</organism>
<comment type="cofactor">
    <cofactor evidence="1">
        <name>[4Fe-4S] cluster</name>
        <dbReference type="ChEBI" id="CHEBI:49883"/>
    </cofactor>
</comment>
<dbReference type="Pfam" id="PF04055">
    <property type="entry name" value="Radical_SAM"/>
    <property type="match status" value="1"/>
</dbReference>
<comment type="subcellular location">
    <subcellularLocation>
        <location evidence="10">Cytoplasm</location>
    </subcellularLocation>
</comment>
<dbReference type="CDD" id="cd01335">
    <property type="entry name" value="Radical_SAM"/>
    <property type="match status" value="1"/>
</dbReference>
<evidence type="ECO:0000256" key="4">
    <source>
        <dbReference type="ARBA" id="ARBA00022617"/>
    </source>
</evidence>
<protein>
    <recommendedName>
        <fullName evidence="3 10">Heme chaperone HemW</fullName>
    </recommendedName>
</protein>
<dbReference type="SFLD" id="SFLDG01082">
    <property type="entry name" value="B12-binding_domain_containing"/>
    <property type="match status" value="1"/>
</dbReference>
<evidence type="ECO:0000256" key="5">
    <source>
        <dbReference type="ARBA" id="ARBA00022691"/>
    </source>
</evidence>
<keyword evidence="4 10" id="KW-0349">Heme</keyword>
<evidence type="ECO:0000313" key="13">
    <source>
        <dbReference type="Proteomes" id="UP001205843"/>
    </source>
</evidence>
<dbReference type="SFLD" id="SFLDF00288">
    <property type="entry name" value="HemN-like__clustered_with_nucl"/>
    <property type="match status" value="1"/>
</dbReference>
<comment type="caution">
    <text evidence="12">The sequence shown here is derived from an EMBL/GenBank/DDBJ whole genome shotgun (WGS) entry which is preliminary data.</text>
</comment>
<dbReference type="GO" id="GO:0051539">
    <property type="term" value="F:4 iron, 4 sulfur cluster binding"/>
    <property type="evidence" value="ECO:0007669"/>
    <property type="project" value="UniProtKB-UniRule"/>
</dbReference>
<proteinExistence type="inferred from homology"/>
<dbReference type="SFLD" id="SFLDG01065">
    <property type="entry name" value="anaerobic_coproporphyrinogen-I"/>
    <property type="match status" value="1"/>
</dbReference>
<dbReference type="SMART" id="SM00729">
    <property type="entry name" value="Elp3"/>
    <property type="match status" value="1"/>
</dbReference>
<dbReference type="GO" id="GO:0046872">
    <property type="term" value="F:metal ion binding"/>
    <property type="evidence" value="ECO:0007669"/>
    <property type="project" value="UniProtKB-UniRule"/>
</dbReference>
<dbReference type="SFLD" id="SFLDF00562">
    <property type="entry name" value="HemN-like__clustered_with_heat"/>
    <property type="match status" value="1"/>
</dbReference>
<evidence type="ECO:0000256" key="1">
    <source>
        <dbReference type="ARBA" id="ARBA00001966"/>
    </source>
</evidence>
<dbReference type="NCBIfam" id="TIGR00539">
    <property type="entry name" value="hemN_rel"/>
    <property type="match status" value="1"/>
</dbReference>
<comment type="similarity">
    <text evidence="2">Belongs to the anaerobic coproporphyrinogen-III oxidase family. HemW subfamily.</text>
</comment>
<dbReference type="GO" id="GO:0006779">
    <property type="term" value="P:porphyrin-containing compound biosynthetic process"/>
    <property type="evidence" value="ECO:0007669"/>
    <property type="project" value="InterPro"/>
</dbReference>
<dbReference type="InterPro" id="IPR006638">
    <property type="entry name" value="Elp3/MiaA/NifB-like_rSAM"/>
</dbReference>
<dbReference type="PANTHER" id="PTHR13932:SF5">
    <property type="entry name" value="RADICAL S-ADENOSYL METHIONINE DOMAIN-CONTAINING PROTEIN 1, MITOCHONDRIAL"/>
    <property type="match status" value="1"/>
</dbReference>
<dbReference type="Proteomes" id="UP001205843">
    <property type="component" value="Unassembled WGS sequence"/>
</dbReference>
<dbReference type="GO" id="GO:0005737">
    <property type="term" value="C:cytoplasm"/>
    <property type="evidence" value="ECO:0007669"/>
    <property type="project" value="UniProtKB-SubCell"/>
</dbReference>
<dbReference type="Pfam" id="PF06969">
    <property type="entry name" value="HemN_C"/>
    <property type="match status" value="1"/>
</dbReference>
<comment type="function">
    <text evidence="10">Probably acts as a heme chaperone, transferring heme to an unknown acceptor. Binds one molecule of heme per monomer, possibly covalently. Binds 1 [4Fe-4S] cluster. The cluster is coordinated with 3 cysteines and an exchangeable S-adenosyl-L-methionine.</text>
</comment>
<dbReference type="Gene3D" id="3.20.20.70">
    <property type="entry name" value="Aldolase class I"/>
    <property type="match status" value="1"/>
</dbReference>
<evidence type="ECO:0000256" key="6">
    <source>
        <dbReference type="ARBA" id="ARBA00022723"/>
    </source>
</evidence>
<dbReference type="InterPro" id="IPR004559">
    <property type="entry name" value="HemW-like"/>
</dbReference>
<dbReference type="SFLD" id="SFLDS00029">
    <property type="entry name" value="Radical_SAM"/>
    <property type="match status" value="1"/>
</dbReference>
<evidence type="ECO:0000256" key="7">
    <source>
        <dbReference type="ARBA" id="ARBA00023004"/>
    </source>
</evidence>
<keyword evidence="12" id="KW-0560">Oxidoreductase</keyword>
<gene>
    <name evidence="12" type="ORF">J2T57_002507</name>
</gene>